<protein>
    <submittedName>
        <fullName evidence="2">Uncharacterized protein</fullName>
    </submittedName>
</protein>
<dbReference type="EMBL" id="JBBBNY010000004">
    <property type="protein sequence ID" value="MEI7036860.1"/>
    <property type="molecule type" value="Genomic_DNA"/>
</dbReference>
<feature type="compositionally biased region" description="Basic and acidic residues" evidence="1">
    <location>
        <begin position="18"/>
        <end position="37"/>
    </location>
</feature>
<reference evidence="2 3" key="1">
    <citation type="journal article" date="2014" name="Int. J. Syst. Evol. Microbiol.">
        <title>Fulvimonas yonginensis sp. nov., isolated from greenhouse soil, and emended description of the genus Fulvimonas.</title>
        <authorList>
            <person name="Ahn J.H."/>
            <person name="Kim S.J."/>
            <person name="Weon H.Y."/>
            <person name="Hong S.B."/>
            <person name="Seok S.J."/>
            <person name="Kwon S.W."/>
        </authorList>
    </citation>
    <scope>NUCLEOTIDE SEQUENCE [LARGE SCALE GENOMIC DNA]</scope>
    <source>
        <strain evidence="2 3">KACC 16952</strain>
    </source>
</reference>
<proteinExistence type="predicted"/>
<accession>A0ABU8JC19</accession>
<gene>
    <name evidence="2" type="ORF">WAT24_08830</name>
</gene>
<organism evidence="2 3">
    <name type="scientific">Fulvimonas yonginensis</name>
    <dbReference type="NCBI Taxonomy" id="1495200"/>
    <lineage>
        <taxon>Bacteria</taxon>
        <taxon>Pseudomonadati</taxon>
        <taxon>Pseudomonadota</taxon>
        <taxon>Gammaproteobacteria</taxon>
        <taxon>Lysobacterales</taxon>
        <taxon>Rhodanobacteraceae</taxon>
        <taxon>Fulvimonas</taxon>
    </lineage>
</organism>
<evidence type="ECO:0000256" key="1">
    <source>
        <dbReference type="SAM" id="MobiDB-lite"/>
    </source>
</evidence>
<comment type="caution">
    <text evidence="2">The sequence shown here is derived from an EMBL/GenBank/DDBJ whole genome shotgun (WGS) entry which is preliminary data.</text>
</comment>
<feature type="region of interest" description="Disordered" evidence="1">
    <location>
        <begin position="1"/>
        <end position="57"/>
    </location>
</feature>
<keyword evidence="3" id="KW-1185">Reference proteome</keyword>
<dbReference type="RefSeq" id="WP_336807480.1">
    <property type="nucleotide sequence ID" value="NZ_JBBBNY010000004.1"/>
</dbReference>
<sequence>MPNNPQHPEPPIAQPGKQRPEQEIRDPGHAQPARDADPDPLGDSPLRDDDPLRPPPL</sequence>
<dbReference type="Proteomes" id="UP001381174">
    <property type="component" value="Unassembled WGS sequence"/>
</dbReference>
<name>A0ABU8JC19_9GAMM</name>
<feature type="compositionally biased region" description="Pro residues" evidence="1">
    <location>
        <begin position="1"/>
        <end position="13"/>
    </location>
</feature>
<evidence type="ECO:0000313" key="3">
    <source>
        <dbReference type="Proteomes" id="UP001381174"/>
    </source>
</evidence>
<feature type="compositionally biased region" description="Basic and acidic residues" evidence="1">
    <location>
        <begin position="45"/>
        <end position="57"/>
    </location>
</feature>
<evidence type="ECO:0000313" key="2">
    <source>
        <dbReference type="EMBL" id="MEI7036860.1"/>
    </source>
</evidence>